<dbReference type="Proteomes" id="UP001500665">
    <property type="component" value="Unassembled WGS sequence"/>
</dbReference>
<dbReference type="InterPro" id="IPR052365">
    <property type="entry name" value="THEM4/THEM5_acyl-CoA_thioest"/>
</dbReference>
<gene>
    <name evidence="26" type="ORF">GCM10009550_36160</name>
</gene>
<comment type="caution">
    <text evidence="26">The sequence shown here is derived from an EMBL/GenBank/DDBJ whole genome shotgun (WGS) entry which is preliminary data.</text>
</comment>
<organism evidence="26 27">
    <name type="scientific">Actinocorallia libanotica</name>
    <dbReference type="NCBI Taxonomy" id="46162"/>
    <lineage>
        <taxon>Bacteria</taxon>
        <taxon>Bacillati</taxon>
        <taxon>Actinomycetota</taxon>
        <taxon>Actinomycetes</taxon>
        <taxon>Streptosporangiales</taxon>
        <taxon>Thermomonosporaceae</taxon>
        <taxon>Actinocorallia</taxon>
    </lineage>
</organism>
<evidence type="ECO:0000256" key="8">
    <source>
        <dbReference type="ARBA" id="ARBA00022832"/>
    </source>
</evidence>
<evidence type="ECO:0000256" key="24">
    <source>
        <dbReference type="SAM" id="MobiDB-lite"/>
    </source>
</evidence>
<evidence type="ECO:0000256" key="15">
    <source>
        <dbReference type="ARBA" id="ARBA00038456"/>
    </source>
</evidence>
<proteinExistence type="inferred from homology"/>
<evidence type="ECO:0000256" key="22">
    <source>
        <dbReference type="ARBA" id="ARBA00048074"/>
    </source>
</evidence>
<dbReference type="CDD" id="cd03443">
    <property type="entry name" value="PaaI_thioesterase"/>
    <property type="match status" value="1"/>
</dbReference>
<keyword evidence="12" id="KW-0966">Cell projection</keyword>
<comment type="catalytic activity">
    <reaction evidence="21">
        <text>decanoyl-CoA + H2O = decanoate + CoA + H(+)</text>
        <dbReference type="Rhea" id="RHEA:40059"/>
        <dbReference type="ChEBI" id="CHEBI:15377"/>
        <dbReference type="ChEBI" id="CHEBI:15378"/>
        <dbReference type="ChEBI" id="CHEBI:27689"/>
        <dbReference type="ChEBI" id="CHEBI:57287"/>
        <dbReference type="ChEBI" id="CHEBI:61430"/>
    </reaction>
    <physiologicalReaction direction="left-to-right" evidence="21">
        <dbReference type="Rhea" id="RHEA:40060"/>
    </physiologicalReaction>
</comment>
<comment type="subcellular location">
    <subcellularLocation>
        <location evidence="3">Cell projection</location>
        <location evidence="3">Ruffle membrane</location>
    </subcellularLocation>
    <subcellularLocation>
        <location evidence="2">Cytoplasm</location>
    </subcellularLocation>
    <subcellularLocation>
        <location evidence="1">Membrane</location>
        <topology evidence="1">Peripheral membrane protein</topology>
    </subcellularLocation>
</comment>
<evidence type="ECO:0000256" key="7">
    <source>
        <dbReference type="ARBA" id="ARBA00022801"/>
    </source>
</evidence>
<keyword evidence="8" id="KW-0276">Fatty acid metabolism</keyword>
<comment type="catalytic activity">
    <reaction evidence="22">
        <text>dodecanoyl-CoA + H2O = dodecanoate + CoA + H(+)</text>
        <dbReference type="Rhea" id="RHEA:30135"/>
        <dbReference type="ChEBI" id="CHEBI:15377"/>
        <dbReference type="ChEBI" id="CHEBI:15378"/>
        <dbReference type="ChEBI" id="CHEBI:18262"/>
        <dbReference type="ChEBI" id="CHEBI:57287"/>
        <dbReference type="ChEBI" id="CHEBI:57375"/>
    </reaction>
    <physiologicalReaction direction="left-to-right" evidence="22">
        <dbReference type="Rhea" id="RHEA:30136"/>
    </physiologicalReaction>
</comment>
<dbReference type="Gene3D" id="3.10.129.10">
    <property type="entry name" value="Hotdog Thioesterase"/>
    <property type="match status" value="1"/>
</dbReference>
<dbReference type="EC" id="3.1.2.2" evidence="16"/>
<keyword evidence="10" id="KW-0443">Lipid metabolism</keyword>
<dbReference type="SUPFAM" id="SSF54637">
    <property type="entry name" value="Thioesterase/thiol ester dehydrase-isomerase"/>
    <property type="match status" value="1"/>
</dbReference>
<feature type="region of interest" description="Disordered" evidence="24">
    <location>
        <begin position="1"/>
        <end position="26"/>
    </location>
</feature>
<evidence type="ECO:0000256" key="21">
    <source>
        <dbReference type="ARBA" id="ARBA00047969"/>
    </source>
</evidence>
<evidence type="ECO:0000256" key="13">
    <source>
        <dbReference type="ARBA" id="ARBA00035852"/>
    </source>
</evidence>
<evidence type="ECO:0000256" key="11">
    <source>
        <dbReference type="ARBA" id="ARBA00023136"/>
    </source>
</evidence>
<keyword evidence="4" id="KW-1003">Cell membrane</keyword>
<evidence type="ECO:0000256" key="5">
    <source>
        <dbReference type="ARBA" id="ARBA00022490"/>
    </source>
</evidence>
<comment type="catalytic activity">
    <reaction evidence="20">
        <text>hexadecanoyl-CoA + H2O = hexadecanoate + CoA + H(+)</text>
        <dbReference type="Rhea" id="RHEA:16645"/>
        <dbReference type="ChEBI" id="CHEBI:7896"/>
        <dbReference type="ChEBI" id="CHEBI:15377"/>
        <dbReference type="ChEBI" id="CHEBI:15378"/>
        <dbReference type="ChEBI" id="CHEBI:57287"/>
        <dbReference type="ChEBI" id="CHEBI:57379"/>
        <dbReference type="EC" id="3.1.2.2"/>
    </reaction>
    <physiologicalReaction direction="left-to-right" evidence="20">
        <dbReference type="Rhea" id="RHEA:16646"/>
    </physiologicalReaction>
</comment>
<keyword evidence="5" id="KW-0963">Cytoplasm</keyword>
<evidence type="ECO:0000256" key="6">
    <source>
        <dbReference type="ARBA" id="ARBA00022703"/>
    </source>
</evidence>
<name>A0ABN1R9A4_9ACTN</name>
<comment type="catalytic activity">
    <reaction evidence="23">
        <text>tetradecanoyl-CoA + H2O = tetradecanoate + CoA + H(+)</text>
        <dbReference type="Rhea" id="RHEA:40119"/>
        <dbReference type="ChEBI" id="CHEBI:15377"/>
        <dbReference type="ChEBI" id="CHEBI:15378"/>
        <dbReference type="ChEBI" id="CHEBI:30807"/>
        <dbReference type="ChEBI" id="CHEBI:57287"/>
        <dbReference type="ChEBI" id="CHEBI:57385"/>
    </reaction>
    <physiologicalReaction direction="left-to-right" evidence="23">
        <dbReference type="Rhea" id="RHEA:40120"/>
    </physiologicalReaction>
</comment>
<dbReference type="RefSeq" id="WP_344242007.1">
    <property type="nucleotide sequence ID" value="NZ_BAAAHH010000013.1"/>
</dbReference>
<dbReference type="PANTHER" id="PTHR12418">
    <property type="entry name" value="ACYL-COENZYME A THIOESTERASE THEM4"/>
    <property type="match status" value="1"/>
</dbReference>
<dbReference type="InterPro" id="IPR029069">
    <property type="entry name" value="HotDog_dom_sf"/>
</dbReference>
<evidence type="ECO:0000256" key="9">
    <source>
        <dbReference type="ARBA" id="ARBA00022946"/>
    </source>
</evidence>
<sequence>MTASPATTPPPDAAVPPQGMGGISPEDLLQSGGYNGCFGCGEGHESGLRFQRTSADGEAVYGHFTVTEQHQGSPGLAHGGLLATAMDEVLGTAAWSLGRMAVTGRLETDYRIPVPVGSVVHLKAWCTGVDGRKIYLQGEGRIGSPDGPVAIQAAALFLEVSREHFLGER</sequence>
<keyword evidence="9" id="KW-0809">Transit peptide</keyword>
<feature type="domain" description="Thioesterase" evidence="25">
    <location>
        <begin position="75"/>
        <end position="142"/>
    </location>
</feature>
<evidence type="ECO:0000256" key="4">
    <source>
        <dbReference type="ARBA" id="ARBA00022475"/>
    </source>
</evidence>
<comment type="similarity">
    <text evidence="15">Belongs to the THEM4/THEM5 thioesterase family.</text>
</comment>
<evidence type="ECO:0000256" key="14">
    <source>
        <dbReference type="ARBA" id="ARBA00037002"/>
    </source>
</evidence>
<dbReference type="InterPro" id="IPR006683">
    <property type="entry name" value="Thioestr_dom"/>
</dbReference>
<accession>A0ABN1R9A4</accession>
<evidence type="ECO:0000256" key="23">
    <source>
        <dbReference type="ARBA" id="ARBA00048180"/>
    </source>
</evidence>
<keyword evidence="6" id="KW-0053">Apoptosis</keyword>
<comment type="catalytic activity">
    <reaction evidence="14">
        <text>(9Z)-octadecenoyl-CoA + H2O = (9Z)-octadecenoate + CoA + H(+)</text>
        <dbReference type="Rhea" id="RHEA:40139"/>
        <dbReference type="ChEBI" id="CHEBI:15377"/>
        <dbReference type="ChEBI" id="CHEBI:15378"/>
        <dbReference type="ChEBI" id="CHEBI:30823"/>
        <dbReference type="ChEBI" id="CHEBI:57287"/>
        <dbReference type="ChEBI" id="CHEBI:57387"/>
    </reaction>
    <physiologicalReaction direction="left-to-right" evidence="14">
        <dbReference type="Rhea" id="RHEA:40140"/>
    </physiologicalReaction>
</comment>
<reference evidence="26 27" key="1">
    <citation type="journal article" date="2019" name="Int. J. Syst. Evol. Microbiol.">
        <title>The Global Catalogue of Microorganisms (GCM) 10K type strain sequencing project: providing services to taxonomists for standard genome sequencing and annotation.</title>
        <authorList>
            <consortium name="The Broad Institute Genomics Platform"/>
            <consortium name="The Broad Institute Genome Sequencing Center for Infectious Disease"/>
            <person name="Wu L."/>
            <person name="Ma J."/>
        </authorList>
    </citation>
    <scope>NUCLEOTIDE SEQUENCE [LARGE SCALE GENOMIC DNA]</scope>
    <source>
        <strain evidence="26 27">JCM 10696</strain>
    </source>
</reference>
<evidence type="ECO:0000256" key="2">
    <source>
        <dbReference type="ARBA" id="ARBA00004496"/>
    </source>
</evidence>
<evidence type="ECO:0000256" key="16">
    <source>
        <dbReference type="ARBA" id="ARBA00038848"/>
    </source>
</evidence>
<evidence type="ECO:0000313" key="27">
    <source>
        <dbReference type="Proteomes" id="UP001500665"/>
    </source>
</evidence>
<evidence type="ECO:0000256" key="18">
    <source>
        <dbReference type="ARBA" id="ARBA00043210"/>
    </source>
</evidence>
<comment type="catalytic activity">
    <reaction evidence="19">
        <text>octanoyl-CoA + H2O = octanoate + CoA + H(+)</text>
        <dbReference type="Rhea" id="RHEA:30143"/>
        <dbReference type="ChEBI" id="CHEBI:15377"/>
        <dbReference type="ChEBI" id="CHEBI:15378"/>
        <dbReference type="ChEBI" id="CHEBI:25646"/>
        <dbReference type="ChEBI" id="CHEBI:57287"/>
        <dbReference type="ChEBI" id="CHEBI:57386"/>
    </reaction>
    <physiologicalReaction direction="left-to-right" evidence="19">
        <dbReference type="Rhea" id="RHEA:30144"/>
    </physiologicalReaction>
</comment>
<keyword evidence="27" id="KW-1185">Reference proteome</keyword>
<dbReference type="EMBL" id="BAAAHH010000013">
    <property type="protein sequence ID" value="GAA0953753.1"/>
    <property type="molecule type" value="Genomic_DNA"/>
</dbReference>
<dbReference type="Pfam" id="PF03061">
    <property type="entry name" value="4HBT"/>
    <property type="match status" value="1"/>
</dbReference>
<evidence type="ECO:0000256" key="3">
    <source>
        <dbReference type="ARBA" id="ARBA00004632"/>
    </source>
</evidence>
<evidence type="ECO:0000256" key="1">
    <source>
        <dbReference type="ARBA" id="ARBA00004170"/>
    </source>
</evidence>
<evidence type="ECO:0000259" key="25">
    <source>
        <dbReference type="Pfam" id="PF03061"/>
    </source>
</evidence>
<evidence type="ECO:0000256" key="17">
    <source>
        <dbReference type="ARBA" id="ARBA00040123"/>
    </source>
</evidence>
<evidence type="ECO:0000256" key="20">
    <source>
        <dbReference type="ARBA" id="ARBA00047734"/>
    </source>
</evidence>
<comment type="catalytic activity">
    <reaction evidence="13">
        <text>(5Z,8Z,11Z,14Z)-eicosatetraenoyl-CoA + H2O = (5Z,8Z,11Z,14Z)-eicosatetraenoate + CoA + H(+)</text>
        <dbReference type="Rhea" id="RHEA:40151"/>
        <dbReference type="ChEBI" id="CHEBI:15377"/>
        <dbReference type="ChEBI" id="CHEBI:15378"/>
        <dbReference type="ChEBI" id="CHEBI:32395"/>
        <dbReference type="ChEBI" id="CHEBI:57287"/>
        <dbReference type="ChEBI" id="CHEBI:57368"/>
    </reaction>
    <physiologicalReaction direction="left-to-right" evidence="13">
        <dbReference type="Rhea" id="RHEA:40152"/>
    </physiologicalReaction>
</comment>
<evidence type="ECO:0000256" key="10">
    <source>
        <dbReference type="ARBA" id="ARBA00023098"/>
    </source>
</evidence>
<evidence type="ECO:0000256" key="19">
    <source>
        <dbReference type="ARBA" id="ARBA00047588"/>
    </source>
</evidence>
<evidence type="ECO:0000313" key="26">
    <source>
        <dbReference type="EMBL" id="GAA0953753.1"/>
    </source>
</evidence>
<evidence type="ECO:0000256" key="12">
    <source>
        <dbReference type="ARBA" id="ARBA00023273"/>
    </source>
</evidence>
<keyword evidence="7" id="KW-0378">Hydrolase</keyword>
<protein>
    <recommendedName>
        <fullName evidence="17">Acyl-coenzyme A thioesterase THEM4</fullName>
        <ecNumber evidence="16">3.1.2.2</ecNumber>
    </recommendedName>
    <alternativeName>
        <fullName evidence="18">Thioesterase superfamily member 4</fullName>
    </alternativeName>
</protein>
<dbReference type="PANTHER" id="PTHR12418:SF19">
    <property type="entry name" value="ACYL-COENZYME A THIOESTERASE THEM4"/>
    <property type="match status" value="1"/>
</dbReference>
<keyword evidence="11" id="KW-0472">Membrane</keyword>